<reference evidence="3 4" key="1">
    <citation type="journal article" date="2016" name="Nat. Commun.">
        <title>Thousands of microbial genomes shed light on interconnected biogeochemical processes in an aquifer system.</title>
        <authorList>
            <person name="Anantharaman K."/>
            <person name="Brown C.T."/>
            <person name="Hug L.A."/>
            <person name="Sharon I."/>
            <person name="Castelle C.J."/>
            <person name="Probst A.J."/>
            <person name="Thomas B.C."/>
            <person name="Singh A."/>
            <person name="Wilkins M.J."/>
            <person name="Karaoz U."/>
            <person name="Brodie E.L."/>
            <person name="Williams K.H."/>
            <person name="Hubbard S.S."/>
            <person name="Banfield J.F."/>
        </authorList>
    </citation>
    <scope>NUCLEOTIDE SEQUENCE [LARGE SCALE GENOMIC DNA]</scope>
</reference>
<dbReference type="InterPro" id="IPR012347">
    <property type="entry name" value="Ferritin-like"/>
</dbReference>
<keyword evidence="1" id="KW-1133">Transmembrane helix</keyword>
<feature type="domain" description="DUF305" evidence="2">
    <location>
        <begin position="37"/>
        <end position="135"/>
    </location>
</feature>
<dbReference type="PANTHER" id="PTHR36933:SF1">
    <property type="entry name" value="SLL0788 PROTEIN"/>
    <property type="match status" value="1"/>
</dbReference>
<keyword evidence="1" id="KW-0812">Transmembrane</keyword>
<evidence type="ECO:0000256" key="1">
    <source>
        <dbReference type="SAM" id="Phobius"/>
    </source>
</evidence>
<evidence type="ECO:0000313" key="3">
    <source>
        <dbReference type="EMBL" id="OGK19763.1"/>
    </source>
</evidence>
<dbReference type="PANTHER" id="PTHR36933">
    <property type="entry name" value="SLL0788 PROTEIN"/>
    <property type="match status" value="1"/>
</dbReference>
<comment type="caution">
    <text evidence="3">The sequence shown here is derived from an EMBL/GenBank/DDBJ whole genome shotgun (WGS) entry which is preliminary data.</text>
</comment>
<sequence>MKNEKAVLYGIIGFLAGIVLTVFFASNAVNNNMTGAMRMMGMRLNAEKQEIVKEVDQEDTGMGMNSSMDDMMESLSDTSDDEFDRAFINAMIPHHQGAIEMAKEAQKNAQHDELKKMADDIISSQTAEVGMMKQWQKDWGY</sequence>
<keyword evidence="1" id="KW-0472">Membrane</keyword>
<feature type="transmembrane region" description="Helical" evidence="1">
    <location>
        <begin position="6"/>
        <end position="29"/>
    </location>
</feature>
<gene>
    <name evidence="3" type="ORF">A2799_01130</name>
</gene>
<dbReference type="AlphaFoldDB" id="A0A1F7GLD4"/>
<name>A0A1F7GLD4_9BACT</name>
<evidence type="ECO:0000313" key="4">
    <source>
        <dbReference type="Proteomes" id="UP000176850"/>
    </source>
</evidence>
<dbReference type="Gene3D" id="1.20.1260.10">
    <property type="match status" value="1"/>
</dbReference>
<protein>
    <recommendedName>
        <fullName evidence="2">DUF305 domain-containing protein</fullName>
    </recommendedName>
</protein>
<dbReference type="EMBL" id="MFZH01000006">
    <property type="protein sequence ID" value="OGK19763.1"/>
    <property type="molecule type" value="Genomic_DNA"/>
</dbReference>
<dbReference type="Proteomes" id="UP000176850">
    <property type="component" value="Unassembled WGS sequence"/>
</dbReference>
<organism evidence="3 4">
    <name type="scientific">Candidatus Roizmanbacteria bacterium RIFCSPHIGHO2_01_FULL_39_24</name>
    <dbReference type="NCBI Taxonomy" id="1802032"/>
    <lineage>
        <taxon>Bacteria</taxon>
        <taxon>Candidatus Roizmaniibacteriota</taxon>
    </lineage>
</organism>
<dbReference type="Pfam" id="PF03713">
    <property type="entry name" value="DUF305"/>
    <property type="match status" value="1"/>
</dbReference>
<evidence type="ECO:0000259" key="2">
    <source>
        <dbReference type="Pfam" id="PF03713"/>
    </source>
</evidence>
<dbReference type="InterPro" id="IPR005183">
    <property type="entry name" value="DUF305_CopM-like"/>
</dbReference>
<accession>A0A1F7GLD4</accession>
<proteinExistence type="predicted"/>